<dbReference type="Gene3D" id="3.40.50.11420">
    <property type="match status" value="1"/>
</dbReference>
<dbReference type="Gene3D" id="3.40.50.11410">
    <property type="match status" value="1"/>
</dbReference>
<dbReference type="NCBIfam" id="TIGR03918">
    <property type="entry name" value="GTP_HydF"/>
    <property type="match status" value="1"/>
</dbReference>
<dbReference type="InterPro" id="IPR023873">
    <property type="entry name" value="FeFe-hyd_GTPase_HydF"/>
</dbReference>
<reference evidence="4" key="2">
    <citation type="journal article" date="2021" name="PeerJ">
        <title>Extensive microbial diversity within the chicken gut microbiome revealed by metagenomics and culture.</title>
        <authorList>
            <person name="Gilroy R."/>
            <person name="Ravi A."/>
            <person name="Getino M."/>
            <person name="Pursley I."/>
            <person name="Horton D.L."/>
            <person name="Alikhan N.F."/>
            <person name="Baker D."/>
            <person name="Gharbi K."/>
            <person name="Hall N."/>
            <person name="Watson M."/>
            <person name="Adriaenssens E.M."/>
            <person name="Foster-Nyarko E."/>
            <person name="Jarju S."/>
            <person name="Secka A."/>
            <person name="Antonio M."/>
            <person name="Oren A."/>
            <person name="Chaudhuri R.R."/>
            <person name="La Ragione R."/>
            <person name="Hildebrand F."/>
            <person name="Pallen M.J."/>
        </authorList>
    </citation>
    <scope>NUCLEOTIDE SEQUENCE</scope>
    <source>
        <strain evidence="4">B1-20833</strain>
    </source>
</reference>
<dbReference type="InterPro" id="IPR005225">
    <property type="entry name" value="Small_GTP-bd"/>
</dbReference>
<dbReference type="SUPFAM" id="SSF52540">
    <property type="entry name" value="P-loop containing nucleoside triphosphate hydrolases"/>
    <property type="match status" value="1"/>
</dbReference>
<dbReference type="Gene3D" id="3.40.50.300">
    <property type="entry name" value="P-loop containing nucleotide triphosphate hydrolases"/>
    <property type="match status" value="1"/>
</dbReference>
<sequence>MKTPVSERLHIAILGARNSGKSSLVNAIAGHTASLVSDIPGTTTDPVSKTMEIPGAGAAVFIDTAGFDDEGELGGLRVERTWESLDRTDIAILVFMTAGRCSGTGADFHCTALEKKCLDILKEKDIPVIPVINTAGGEKTEGASREIERLAGKRPVTVNAATGEGINAVYAAIAAIAAIADERRSALTITGDLVRPGDTVLLVMPQDSEAPEGRLILPQVQTIRDLLDKGCTAVCCTPDTMDTALGKLSGPPDLIITDSQAFGKVWESRPEGCRVTSFSILLAAYKGDIQAFITGAEALDRLAPDSHILIAEACTHVPASEDIGRVKIPEMLKRHFGNGLKIDTVSGNDFHNDLSGYDLVIHCGACMFNRKYVLDRVRKAERQGVPITNYGMAIAWAECILDKVTIPGR</sequence>
<dbReference type="Pfam" id="PF18133">
    <property type="entry name" value="HydF_tetramer"/>
    <property type="match status" value="1"/>
</dbReference>
<dbReference type="Pfam" id="PF18128">
    <property type="entry name" value="HydF_dimer"/>
    <property type="match status" value="1"/>
</dbReference>
<dbReference type="EMBL" id="JADIMI010000071">
    <property type="protein sequence ID" value="MBO8452734.1"/>
    <property type="molecule type" value="Genomic_DNA"/>
</dbReference>
<evidence type="ECO:0000313" key="4">
    <source>
        <dbReference type="EMBL" id="MBO8452734.1"/>
    </source>
</evidence>
<dbReference type="Proteomes" id="UP000823661">
    <property type="component" value="Unassembled WGS sequence"/>
</dbReference>
<dbReference type="GO" id="GO:0005525">
    <property type="term" value="F:GTP binding"/>
    <property type="evidence" value="ECO:0007669"/>
    <property type="project" value="InterPro"/>
</dbReference>
<dbReference type="CDD" id="cd00880">
    <property type="entry name" value="Era_like"/>
    <property type="match status" value="1"/>
</dbReference>
<feature type="domain" description="Hydrogen maturase F tetramerization" evidence="3">
    <location>
        <begin position="291"/>
        <end position="404"/>
    </location>
</feature>
<comment type="caution">
    <text evidence="4">The sequence shown here is derived from an EMBL/GenBank/DDBJ whole genome shotgun (WGS) entry which is preliminary data.</text>
</comment>
<dbReference type="PANTHER" id="PTHR42714:SF6">
    <property type="entry name" value="TRANSLATION INITIATION FACTOR IF-2"/>
    <property type="match status" value="1"/>
</dbReference>
<reference evidence="4" key="1">
    <citation type="submission" date="2020-10" db="EMBL/GenBank/DDBJ databases">
        <authorList>
            <person name="Gilroy R."/>
        </authorList>
    </citation>
    <scope>NUCLEOTIDE SEQUENCE</scope>
    <source>
        <strain evidence="4">B1-20833</strain>
    </source>
</reference>
<dbReference type="GO" id="GO:0005737">
    <property type="term" value="C:cytoplasm"/>
    <property type="evidence" value="ECO:0007669"/>
    <property type="project" value="TreeGrafter"/>
</dbReference>
<feature type="domain" description="G" evidence="1">
    <location>
        <begin position="10"/>
        <end position="133"/>
    </location>
</feature>
<dbReference type="InterPro" id="IPR040644">
    <property type="entry name" value="HydF_tetramer"/>
</dbReference>
<evidence type="ECO:0000259" key="1">
    <source>
        <dbReference type="Pfam" id="PF01926"/>
    </source>
</evidence>
<dbReference type="NCBIfam" id="TIGR00231">
    <property type="entry name" value="small_GTP"/>
    <property type="match status" value="1"/>
</dbReference>
<dbReference type="GO" id="GO:0002098">
    <property type="term" value="P:tRNA wobble uridine modification"/>
    <property type="evidence" value="ECO:0007669"/>
    <property type="project" value="TreeGrafter"/>
</dbReference>
<proteinExistence type="predicted"/>
<dbReference type="InterPro" id="IPR006073">
    <property type="entry name" value="GTP-bd"/>
</dbReference>
<name>A0A9D9ESF7_9BACT</name>
<evidence type="ECO:0000259" key="2">
    <source>
        <dbReference type="Pfam" id="PF18128"/>
    </source>
</evidence>
<evidence type="ECO:0000313" key="5">
    <source>
        <dbReference type="Proteomes" id="UP000823661"/>
    </source>
</evidence>
<evidence type="ECO:0000259" key="3">
    <source>
        <dbReference type="Pfam" id="PF18133"/>
    </source>
</evidence>
<dbReference type="InterPro" id="IPR041606">
    <property type="entry name" value="HydF_dimer"/>
</dbReference>
<protein>
    <submittedName>
        <fullName evidence="4">[FeFe] hydrogenase H-cluster maturation GTPase HydF</fullName>
    </submittedName>
</protein>
<organism evidence="4 5">
    <name type="scientific">Candidatus Cryptobacteroides intestinavium</name>
    <dbReference type="NCBI Taxonomy" id="2840766"/>
    <lineage>
        <taxon>Bacteria</taxon>
        <taxon>Pseudomonadati</taxon>
        <taxon>Bacteroidota</taxon>
        <taxon>Bacteroidia</taxon>
        <taxon>Bacteroidales</taxon>
        <taxon>Candidatus Cryptobacteroides</taxon>
    </lineage>
</organism>
<dbReference type="AlphaFoldDB" id="A0A9D9ESF7"/>
<feature type="domain" description="Hydrogen maturase F dimerization" evidence="2">
    <location>
        <begin position="190"/>
        <end position="287"/>
    </location>
</feature>
<dbReference type="PANTHER" id="PTHR42714">
    <property type="entry name" value="TRNA MODIFICATION GTPASE GTPBP3"/>
    <property type="match status" value="1"/>
</dbReference>
<dbReference type="Pfam" id="PF01926">
    <property type="entry name" value="MMR_HSR1"/>
    <property type="match status" value="1"/>
</dbReference>
<gene>
    <name evidence="4" type="primary">hydF</name>
    <name evidence="4" type="ORF">IAC06_07620</name>
</gene>
<accession>A0A9D9ESF7</accession>
<dbReference type="InterPro" id="IPR027417">
    <property type="entry name" value="P-loop_NTPase"/>
</dbReference>
<dbReference type="GO" id="GO:0030488">
    <property type="term" value="P:tRNA methylation"/>
    <property type="evidence" value="ECO:0007669"/>
    <property type="project" value="TreeGrafter"/>
</dbReference>